<protein>
    <submittedName>
        <fullName evidence="3">DUF559 domain-containing protein</fullName>
    </submittedName>
</protein>
<dbReference type="AlphaFoldDB" id="A0A552WSS9"/>
<dbReference type="EMBL" id="VJXR01000016">
    <property type="protein sequence ID" value="TRW45900.1"/>
    <property type="molecule type" value="Genomic_DNA"/>
</dbReference>
<dbReference type="Proteomes" id="UP000318693">
    <property type="component" value="Unassembled WGS sequence"/>
</dbReference>
<feature type="region of interest" description="Disordered" evidence="1">
    <location>
        <begin position="18"/>
        <end position="48"/>
    </location>
</feature>
<reference evidence="3 4" key="1">
    <citation type="submission" date="2019-07" db="EMBL/GenBank/DDBJ databases">
        <title>Georgenia wutianyii sp. nov. and Georgenia *** sp. nov. isolated from plateau pika (Ochotona curzoniae) in the Qinghai-Tibet plateau of China.</title>
        <authorList>
            <person name="Tian Z."/>
        </authorList>
    </citation>
    <scope>NUCLEOTIDE SEQUENCE [LARGE SCALE GENOMIC DNA]</scope>
    <source>
        <strain evidence="3 4">Z446</strain>
    </source>
</reference>
<evidence type="ECO:0000313" key="3">
    <source>
        <dbReference type="EMBL" id="TRW45900.1"/>
    </source>
</evidence>
<dbReference type="Pfam" id="PF04480">
    <property type="entry name" value="DUF559"/>
    <property type="match status" value="1"/>
</dbReference>
<sequence>MGVTLRPRGYRCRARSCRHSGRAGSCPLSDCPDTSAGPRRSPDRPDRATLSQRIVVECDGFAYHSGRQEFREDRRRDRALAARGYVVLRFTYDEIRSSPGLVVEEVLRVLARVRNQRE</sequence>
<evidence type="ECO:0000313" key="4">
    <source>
        <dbReference type="Proteomes" id="UP000318693"/>
    </source>
</evidence>
<dbReference type="SUPFAM" id="SSF52980">
    <property type="entry name" value="Restriction endonuclease-like"/>
    <property type="match status" value="1"/>
</dbReference>
<feature type="domain" description="DUF559" evidence="2">
    <location>
        <begin position="48"/>
        <end position="110"/>
    </location>
</feature>
<dbReference type="InterPro" id="IPR011335">
    <property type="entry name" value="Restrct_endonuc-II-like"/>
</dbReference>
<accession>A0A552WSS9</accession>
<proteinExistence type="predicted"/>
<name>A0A552WSS9_9MICO</name>
<dbReference type="Gene3D" id="3.40.960.10">
    <property type="entry name" value="VSR Endonuclease"/>
    <property type="match status" value="1"/>
</dbReference>
<evidence type="ECO:0000256" key="1">
    <source>
        <dbReference type="SAM" id="MobiDB-lite"/>
    </source>
</evidence>
<comment type="caution">
    <text evidence="3">The sequence shown here is derived from an EMBL/GenBank/DDBJ whole genome shotgun (WGS) entry which is preliminary data.</text>
</comment>
<keyword evidence="4" id="KW-1185">Reference proteome</keyword>
<gene>
    <name evidence="3" type="ORF">FJ693_07785</name>
</gene>
<organism evidence="3 4">
    <name type="scientific">Georgenia yuyongxinii</name>
    <dbReference type="NCBI Taxonomy" id="2589797"/>
    <lineage>
        <taxon>Bacteria</taxon>
        <taxon>Bacillati</taxon>
        <taxon>Actinomycetota</taxon>
        <taxon>Actinomycetes</taxon>
        <taxon>Micrococcales</taxon>
        <taxon>Bogoriellaceae</taxon>
        <taxon>Georgenia</taxon>
    </lineage>
</organism>
<dbReference type="InterPro" id="IPR007569">
    <property type="entry name" value="DUF559"/>
</dbReference>
<evidence type="ECO:0000259" key="2">
    <source>
        <dbReference type="Pfam" id="PF04480"/>
    </source>
</evidence>